<name>A0A7W5BVZ1_9HYPH</name>
<dbReference type="AlphaFoldDB" id="A0A7W5BVZ1"/>
<keyword evidence="2" id="KW-1185">Reference proteome</keyword>
<proteinExistence type="predicted"/>
<evidence type="ECO:0000313" key="2">
    <source>
        <dbReference type="Proteomes" id="UP000518315"/>
    </source>
</evidence>
<dbReference type="Proteomes" id="UP000518315">
    <property type="component" value="Unassembled WGS sequence"/>
</dbReference>
<evidence type="ECO:0000313" key="1">
    <source>
        <dbReference type="EMBL" id="MBB3139138.1"/>
    </source>
</evidence>
<reference evidence="1 2" key="1">
    <citation type="submission" date="2020-08" db="EMBL/GenBank/DDBJ databases">
        <title>Genomic Encyclopedia of Type Strains, Phase III (KMG-III): the genomes of soil and plant-associated and newly described type strains.</title>
        <authorList>
            <person name="Whitman W."/>
        </authorList>
    </citation>
    <scope>NUCLEOTIDE SEQUENCE [LARGE SCALE GENOMIC DNA]</scope>
    <source>
        <strain evidence="1 2">CECT 4113</strain>
    </source>
</reference>
<dbReference type="EMBL" id="JACHXH010000059">
    <property type="protein sequence ID" value="MBB3139138.1"/>
    <property type="molecule type" value="Genomic_DNA"/>
</dbReference>
<comment type="caution">
    <text evidence="1">The sequence shown here is derived from an EMBL/GenBank/DDBJ whole genome shotgun (WGS) entry which is preliminary data.</text>
</comment>
<organism evidence="1 2">
    <name type="scientific">Rhizobium pisi</name>
    <dbReference type="NCBI Taxonomy" id="574561"/>
    <lineage>
        <taxon>Bacteria</taxon>
        <taxon>Pseudomonadati</taxon>
        <taxon>Pseudomonadota</taxon>
        <taxon>Alphaproteobacteria</taxon>
        <taxon>Hyphomicrobiales</taxon>
        <taxon>Rhizobiaceae</taxon>
        <taxon>Rhizobium/Agrobacterium group</taxon>
        <taxon>Rhizobium</taxon>
    </lineage>
</organism>
<sequence>MEEMVVLHTVKLLTRVALGALHYDWLSASSYCAGRRGFIPSRWRASMGAWSDVRLVLFCHARLHRRHLGSLYKNDPVHGIVPPNSGPVGATPVPFEAKHLKANTTSSRAPQCAEKPFGNRQLMKRRSLLASLCALSLASCQGESAAVRFKVIASATVDGRPIESSSVMEISYSKVTHSLIGNGGATRPYGEARSCPRTWCSLDDHGSSQRAG</sequence>
<accession>A0A7W5BVZ1</accession>
<gene>
    <name evidence="1" type="ORF">FHS26_006924</name>
</gene>
<protein>
    <submittedName>
        <fullName evidence="1">Uncharacterized protein</fullName>
    </submittedName>
</protein>